<proteinExistence type="predicted"/>
<sequence length="554" mass="58413">EVAGLPVQYGLYSSFVGCFVYCLLGTAKDVTLGPTAIMSLLVSSYTFHDPAYAVLLTFLSGCIQLTMGLLHLGFLLDFVSCPVIKGFTSAASITISFNQVKNILGLQGIPRQFFLQVYETLRRIGETRVGDAILGLSCLAALVGLRAMKSRLHPTASTEPLPTRASILLIQSCATARNALVVLAAGLVAYSFQVSGSQPLTLTGSVPRGLPPFCPPPFSTAVPNGTVPFGRMVQDMGAGLAVVPLVGVALGCAFLLAASKNDYRIDANQELLAMGTANILGSFFSSYPITGSFGRTAVNAQTGVCTPMGGLVTGTLVLLSLAYLTSLFCYIPKAALAAVIISAVVPMFDARIFRTLWRVKRLDLVPLCVTFLLCFWEVQYGIMAGVLVSGILLLYSVARPPIKVGLHPAWALADSLRGAGNAASPPCSVILDCHHVSSIDYTAVVGLAELLQDLHKHGISLVFCSLQDPVLRALLAADLEGFQHFPSWEEAGEAAVRRSYGSQGAGGVRLSPGLTLLFPLPHSARCSEAELGVSRTACIDSTGESSLLPAGLIQ</sequence>
<evidence type="ECO:0000256" key="3">
    <source>
        <dbReference type="ARBA" id="ARBA00022989"/>
    </source>
</evidence>
<dbReference type="Pfam" id="PF00916">
    <property type="entry name" value="Sulfate_transp"/>
    <property type="match status" value="1"/>
</dbReference>
<dbReference type="Ensembl" id="ENSMGAT00000028154.1">
    <property type="protein sequence ID" value="ENSMGAP00000027968.1"/>
    <property type="gene ID" value="ENSMGAG00000006182.3"/>
</dbReference>
<evidence type="ECO:0000313" key="7">
    <source>
        <dbReference type="Ensembl" id="ENSMGAP00000027968.1"/>
    </source>
</evidence>
<reference evidence="7" key="2">
    <citation type="submission" date="2025-08" db="UniProtKB">
        <authorList>
            <consortium name="Ensembl"/>
        </authorList>
    </citation>
    <scope>IDENTIFICATION</scope>
</reference>
<feature type="transmembrane region" description="Helical" evidence="5">
    <location>
        <begin position="302"/>
        <end position="324"/>
    </location>
</feature>
<reference evidence="7" key="3">
    <citation type="submission" date="2025-09" db="UniProtKB">
        <authorList>
            <consortium name="Ensembl"/>
        </authorList>
    </citation>
    <scope>IDENTIFICATION</scope>
</reference>
<comment type="subcellular location">
    <subcellularLocation>
        <location evidence="1">Membrane</location>
        <topology evidence="1">Multi-pass membrane protein</topology>
    </subcellularLocation>
</comment>
<feature type="transmembrane region" description="Helical" evidence="5">
    <location>
        <begin position="53"/>
        <end position="76"/>
    </location>
</feature>
<evidence type="ECO:0000256" key="5">
    <source>
        <dbReference type="SAM" id="Phobius"/>
    </source>
</evidence>
<dbReference type="InterPro" id="IPR001902">
    <property type="entry name" value="SLC26A/SulP_fam"/>
</dbReference>
<dbReference type="Gene3D" id="3.30.750.24">
    <property type="entry name" value="STAS domain"/>
    <property type="match status" value="1"/>
</dbReference>
<keyword evidence="2 5" id="KW-0812">Transmembrane</keyword>
<gene>
    <name evidence="7" type="primary">RNF213</name>
</gene>
<protein>
    <recommendedName>
        <fullName evidence="6">STAS domain-containing protein</fullName>
    </recommendedName>
</protein>
<dbReference type="AlphaFoldDB" id="A0A803Y871"/>
<name>A0A803Y871_MELGA</name>
<keyword evidence="3 5" id="KW-1133">Transmembrane helix</keyword>
<organism evidence="7 8">
    <name type="scientific">Meleagris gallopavo</name>
    <name type="common">Wild turkey</name>
    <dbReference type="NCBI Taxonomy" id="9103"/>
    <lineage>
        <taxon>Eukaryota</taxon>
        <taxon>Metazoa</taxon>
        <taxon>Chordata</taxon>
        <taxon>Craniata</taxon>
        <taxon>Vertebrata</taxon>
        <taxon>Euteleostomi</taxon>
        <taxon>Archelosauria</taxon>
        <taxon>Archosauria</taxon>
        <taxon>Dinosauria</taxon>
        <taxon>Saurischia</taxon>
        <taxon>Theropoda</taxon>
        <taxon>Coelurosauria</taxon>
        <taxon>Aves</taxon>
        <taxon>Neognathae</taxon>
        <taxon>Galloanserae</taxon>
        <taxon>Galliformes</taxon>
        <taxon>Phasianidae</taxon>
        <taxon>Meleagridinae</taxon>
        <taxon>Meleagris</taxon>
    </lineage>
</organism>
<accession>A0A803Y871</accession>
<feature type="transmembrane region" description="Helical" evidence="5">
    <location>
        <begin position="6"/>
        <end position="24"/>
    </location>
</feature>
<feature type="domain" description="STAS" evidence="6">
    <location>
        <begin position="429"/>
        <end position="498"/>
    </location>
</feature>
<dbReference type="PROSITE" id="PS50801">
    <property type="entry name" value="STAS"/>
    <property type="match status" value="1"/>
</dbReference>
<dbReference type="Bgee" id="ENSMGAG00000006182">
    <property type="expression patterns" value="Expressed in bursa of Fabricius and 14 other cell types or tissues"/>
</dbReference>
<evidence type="ECO:0000313" key="8">
    <source>
        <dbReference type="Proteomes" id="UP000001645"/>
    </source>
</evidence>
<dbReference type="SUPFAM" id="SSF52091">
    <property type="entry name" value="SpoIIaa-like"/>
    <property type="match status" value="1"/>
</dbReference>
<feature type="transmembrane region" description="Helical" evidence="5">
    <location>
        <begin position="330"/>
        <end position="352"/>
    </location>
</feature>
<dbReference type="Proteomes" id="UP000001645">
    <property type="component" value="Chromosome 20"/>
</dbReference>
<dbReference type="InterPro" id="IPR036513">
    <property type="entry name" value="STAS_dom_sf"/>
</dbReference>
<dbReference type="InterPro" id="IPR011547">
    <property type="entry name" value="SLC26A/SulP_dom"/>
</dbReference>
<dbReference type="GO" id="GO:0055085">
    <property type="term" value="P:transmembrane transport"/>
    <property type="evidence" value="ECO:0007669"/>
    <property type="project" value="InterPro"/>
</dbReference>
<feature type="transmembrane region" description="Helical" evidence="5">
    <location>
        <begin position="238"/>
        <end position="259"/>
    </location>
</feature>
<dbReference type="CDD" id="cd07042">
    <property type="entry name" value="STAS_SulP_like_sulfate_transporter"/>
    <property type="match status" value="1"/>
</dbReference>
<dbReference type="InterPro" id="IPR002645">
    <property type="entry name" value="STAS_dom"/>
</dbReference>
<dbReference type="GeneTree" id="ENSGT00630000089884"/>
<feature type="transmembrane region" description="Helical" evidence="5">
    <location>
        <begin position="364"/>
        <end position="395"/>
    </location>
</feature>
<reference evidence="7 8" key="1">
    <citation type="journal article" date="2010" name="PLoS Biol.">
        <title>Multi-platform next-generation sequencing of the domestic turkey (Meleagris gallopavo): genome assembly and analysis.</title>
        <authorList>
            <person name="Dalloul R.A."/>
            <person name="Long J.A."/>
            <person name="Zimin A.V."/>
            <person name="Aslam L."/>
            <person name="Beal K."/>
            <person name="Blomberg L.A."/>
            <person name="Bouffard P."/>
            <person name="Burt D.W."/>
            <person name="Crasta O."/>
            <person name="Crooijmans R.P."/>
            <person name="Cooper K."/>
            <person name="Coulombe R.A."/>
            <person name="De S."/>
            <person name="Delany M.E."/>
            <person name="Dodgson J.B."/>
            <person name="Dong J.J."/>
            <person name="Evans C."/>
            <person name="Frederickson K.M."/>
            <person name="Flicek P."/>
            <person name="Florea L."/>
            <person name="Folkerts O."/>
            <person name="Groenen M.A."/>
            <person name="Harkins T.T."/>
            <person name="Herrero J."/>
            <person name="Hoffmann S."/>
            <person name="Megens H.J."/>
            <person name="Jiang A."/>
            <person name="de Jong P."/>
            <person name="Kaiser P."/>
            <person name="Kim H."/>
            <person name="Kim K.W."/>
            <person name="Kim S."/>
            <person name="Langenberger D."/>
            <person name="Lee M.K."/>
            <person name="Lee T."/>
            <person name="Mane S."/>
            <person name="Marcais G."/>
            <person name="Marz M."/>
            <person name="McElroy A.P."/>
            <person name="Modise T."/>
            <person name="Nefedov M."/>
            <person name="Notredame C."/>
            <person name="Paton I.R."/>
            <person name="Payne W.S."/>
            <person name="Pertea G."/>
            <person name="Prickett D."/>
            <person name="Puiu D."/>
            <person name="Qioa D."/>
            <person name="Raineri E."/>
            <person name="Ruffier M."/>
            <person name="Salzberg S.L."/>
            <person name="Schatz M.C."/>
            <person name="Scheuring C."/>
            <person name="Schmidt C.J."/>
            <person name="Schroeder S."/>
            <person name="Searle S.M."/>
            <person name="Smith E.J."/>
            <person name="Smith J."/>
            <person name="Sonstegard T.S."/>
            <person name="Stadler P.F."/>
            <person name="Tafer H."/>
            <person name="Tu Z.J."/>
            <person name="Van Tassell C.P."/>
            <person name="Vilella A.J."/>
            <person name="Williams K.P."/>
            <person name="Yorke J.A."/>
            <person name="Zhang L."/>
            <person name="Zhang H.B."/>
            <person name="Zhang X."/>
            <person name="Zhang Y."/>
            <person name="Reed K.M."/>
        </authorList>
    </citation>
    <scope>NUCLEOTIDE SEQUENCE [LARGE SCALE GENOMIC DNA]</scope>
</reference>
<dbReference type="Pfam" id="PF01740">
    <property type="entry name" value="STAS"/>
    <property type="match status" value="1"/>
</dbReference>
<dbReference type="PANTHER" id="PTHR11814">
    <property type="entry name" value="SULFATE TRANSPORTER"/>
    <property type="match status" value="1"/>
</dbReference>
<evidence type="ECO:0000256" key="4">
    <source>
        <dbReference type="ARBA" id="ARBA00023136"/>
    </source>
</evidence>
<feature type="transmembrane region" description="Helical" evidence="5">
    <location>
        <begin position="271"/>
        <end position="290"/>
    </location>
</feature>
<evidence type="ECO:0000259" key="6">
    <source>
        <dbReference type="PROSITE" id="PS50801"/>
    </source>
</evidence>
<dbReference type="GO" id="GO:0016020">
    <property type="term" value="C:membrane"/>
    <property type="evidence" value="ECO:0007669"/>
    <property type="project" value="UniProtKB-SubCell"/>
</dbReference>
<evidence type="ECO:0000256" key="1">
    <source>
        <dbReference type="ARBA" id="ARBA00004141"/>
    </source>
</evidence>
<evidence type="ECO:0000256" key="2">
    <source>
        <dbReference type="ARBA" id="ARBA00022692"/>
    </source>
</evidence>
<keyword evidence="8" id="KW-1185">Reference proteome</keyword>
<keyword evidence="4 5" id="KW-0472">Membrane</keyword>